<dbReference type="Pfam" id="PF00561">
    <property type="entry name" value="Abhydrolase_1"/>
    <property type="match status" value="1"/>
</dbReference>
<dbReference type="EMBL" id="PZZP01000001">
    <property type="protein sequence ID" value="PTM57496.1"/>
    <property type="molecule type" value="Genomic_DNA"/>
</dbReference>
<dbReference type="AlphaFoldDB" id="A0A2T4Z6I7"/>
<organism evidence="2 3">
    <name type="scientific">Desmospora activa DSM 45169</name>
    <dbReference type="NCBI Taxonomy" id="1121389"/>
    <lineage>
        <taxon>Bacteria</taxon>
        <taxon>Bacillati</taxon>
        <taxon>Bacillota</taxon>
        <taxon>Bacilli</taxon>
        <taxon>Bacillales</taxon>
        <taxon>Thermoactinomycetaceae</taxon>
        <taxon>Desmospora</taxon>
    </lineage>
</organism>
<reference evidence="2 3" key="1">
    <citation type="submission" date="2018-04" db="EMBL/GenBank/DDBJ databases">
        <title>Genomic Encyclopedia of Archaeal and Bacterial Type Strains, Phase II (KMG-II): from individual species to whole genera.</title>
        <authorList>
            <person name="Goeker M."/>
        </authorList>
    </citation>
    <scope>NUCLEOTIDE SEQUENCE [LARGE SCALE GENOMIC DNA]</scope>
    <source>
        <strain evidence="2 3">DSM 45169</strain>
    </source>
</reference>
<evidence type="ECO:0000259" key="1">
    <source>
        <dbReference type="Pfam" id="PF00561"/>
    </source>
</evidence>
<feature type="domain" description="AB hydrolase-1" evidence="1">
    <location>
        <begin position="65"/>
        <end position="211"/>
    </location>
</feature>
<dbReference type="InterPro" id="IPR000073">
    <property type="entry name" value="AB_hydrolase_1"/>
</dbReference>
<proteinExistence type="predicted"/>
<dbReference type="InterPro" id="IPR029058">
    <property type="entry name" value="AB_hydrolase_fold"/>
</dbReference>
<dbReference type="ESTHER" id="9bacl-a0a2t4z6i7">
    <property type="family name" value="BlEst2-lipase-like"/>
</dbReference>
<comment type="caution">
    <text evidence="2">The sequence shown here is derived from an EMBL/GenBank/DDBJ whole genome shotgun (WGS) entry which is preliminary data.</text>
</comment>
<dbReference type="OrthoDB" id="9765872at2"/>
<protein>
    <recommendedName>
        <fullName evidence="1">AB hydrolase-1 domain-containing protein</fullName>
    </recommendedName>
</protein>
<name>A0A2T4Z6I7_9BACL</name>
<accession>A0A2T4Z6I7</accession>
<dbReference type="SUPFAM" id="SSF53474">
    <property type="entry name" value="alpha/beta-Hydrolases"/>
    <property type="match status" value="1"/>
</dbReference>
<keyword evidence="3" id="KW-1185">Reference proteome</keyword>
<evidence type="ECO:0000313" key="3">
    <source>
        <dbReference type="Proteomes" id="UP000241639"/>
    </source>
</evidence>
<gene>
    <name evidence="2" type="ORF">C8J48_0044</name>
</gene>
<dbReference type="RefSeq" id="WP_146160423.1">
    <property type="nucleotide sequence ID" value="NZ_PZZP01000001.1"/>
</dbReference>
<evidence type="ECO:0000313" key="2">
    <source>
        <dbReference type="EMBL" id="PTM57496.1"/>
    </source>
</evidence>
<dbReference type="Proteomes" id="UP000241639">
    <property type="component" value="Unassembled WGS sequence"/>
</dbReference>
<dbReference type="Gene3D" id="3.40.50.1820">
    <property type="entry name" value="alpha/beta hydrolase"/>
    <property type="match status" value="1"/>
</dbReference>
<sequence length="540" mass="57829">MRGKVRAVVSVLFAFLLALPVGMMDGLPVEAGEVVQPLGGKGDPCDRTPGTWFVEVPANPDPSKPPLVFVQGLNGCSDSWFGETQYYGANDMAAIARQNGYRTVFVDLHDSGGSAANQWDNGRMLADLLGQIYNRYGQRVNIVAHSKGGIDTQAALIHHGAHPYVGRVITLGSPHHGSHLADLAYSSWAGWLAELLGARSPGTESLQVGNMEQFRAVTDSHTNATRNSYYTTAGTSWGPTFSALWTGGAYLSTHGSNDGLVNVWSASLPYGNHLFTAGLDHDNIRLGREVFHRIEPTLRSTMTASQTATTEVAASAESNPNAGDQLVRGGPLAAGEEEVVTTTVTSGTEEAIFTLMTASENVQVELTSPSGKRYNSQSDVYGRSSETVIFQDATVQAFRIDQPEAGTWTIRFSGESEDAYLLTGTYLAPQSLSLEIENQPEVNHDIPLRLKIADTDLGKAKDLKVDVQVTPPGAKGTVQSAPHRGLLKADANGKALSGKLPRMTKPGVYNLTIDVTGTDAQGQTIERTIIRSVYVGDQDQ</sequence>